<dbReference type="InterPro" id="IPR007709">
    <property type="entry name" value="N-FG_amidohydro"/>
</dbReference>
<organism evidence="1 2">
    <name type="scientific">Flavimaribacter sediminis</name>
    <dbReference type="NCBI Taxonomy" id="2865987"/>
    <lineage>
        <taxon>Bacteria</taxon>
        <taxon>Pseudomonadati</taxon>
        <taxon>Pseudomonadota</taxon>
        <taxon>Alphaproteobacteria</taxon>
        <taxon>Hyphomicrobiales</taxon>
        <taxon>Rhizobiaceae</taxon>
        <taxon>Flavimaribacter</taxon>
    </lineage>
</organism>
<dbReference type="PIRSF" id="PIRSF029730">
    <property type="entry name" value="UCP029730"/>
    <property type="match status" value="1"/>
</dbReference>
<dbReference type="Gene3D" id="3.40.630.40">
    <property type="entry name" value="Zn-dependent exopeptidases"/>
    <property type="match status" value="1"/>
</dbReference>
<evidence type="ECO:0000313" key="1">
    <source>
        <dbReference type="EMBL" id="MBW8637397.1"/>
    </source>
</evidence>
<dbReference type="SUPFAM" id="SSF53187">
    <property type="entry name" value="Zn-dependent exopeptidases"/>
    <property type="match status" value="1"/>
</dbReference>
<evidence type="ECO:0000313" key="2">
    <source>
        <dbReference type="Proteomes" id="UP001196509"/>
    </source>
</evidence>
<dbReference type="EMBL" id="JAICBX010000002">
    <property type="protein sequence ID" value="MBW8637397.1"/>
    <property type="molecule type" value="Genomic_DNA"/>
</dbReference>
<protein>
    <submittedName>
        <fullName evidence="1">N-formylglutamate amidohydrolase</fullName>
    </submittedName>
</protein>
<keyword evidence="2" id="KW-1185">Reference proteome</keyword>
<accession>A0AAE2ZPW2</accession>
<gene>
    <name evidence="1" type="ORF">K1W69_09375</name>
</gene>
<reference evidence="1" key="1">
    <citation type="submission" date="2021-08" db="EMBL/GenBank/DDBJ databases">
        <title>Hoeflea bacterium WL0058 sp. nov., isolated from the sediment.</title>
        <authorList>
            <person name="Wang L."/>
            <person name="Zhang D."/>
        </authorList>
    </citation>
    <scope>NUCLEOTIDE SEQUENCE</scope>
    <source>
        <strain evidence="1">WL0058</strain>
    </source>
</reference>
<dbReference type="Proteomes" id="UP001196509">
    <property type="component" value="Unassembled WGS sequence"/>
</dbReference>
<dbReference type="AlphaFoldDB" id="A0AAE2ZPW2"/>
<dbReference type="RefSeq" id="WP_220228104.1">
    <property type="nucleotide sequence ID" value="NZ_JAICBX010000002.1"/>
</dbReference>
<comment type="caution">
    <text evidence="1">The sequence shown here is derived from an EMBL/GenBank/DDBJ whole genome shotgun (WGS) entry which is preliminary data.</text>
</comment>
<dbReference type="InterPro" id="IPR011227">
    <property type="entry name" value="UCP029730"/>
</dbReference>
<sequence>MTSYAMRHDSSLLRNDDPQPFEVVNGDSPSPVVLVCEHAGRAIPSDLEHLGLAPQIMDMHIAYDIGAGNVARLVADALDAPLVLQPYSRLVIDCNRPVEAADAIPETSDGVVVPGNRNLSQDSRKRRVEAIFEPFHRTISDLIEKSHRTTLIAIHSFTRQFSGLQRLWDVGFAFRADRPTAEFLANQLRHRDPSLVIGMNEPYAIDASDWSIPAHGEGRQLAHSLIEIRNDHLRDAAGHRRWANLLSGAIEELASRKAPS</sequence>
<name>A0AAE2ZPW2_9HYPH</name>
<proteinExistence type="predicted"/>
<dbReference type="Pfam" id="PF05013">
    <property type="entry name" value="FGase"/>
    <property type="match status" value="1"/>
</dbReference>